<dbReference type="EMBL" id="VSSQ01013004">
    <property type="protein sequence ID" value="MPM50520.1"/>
    <property type="molecule type" value="Genomic_DNA"/>
</dbReference>
<organism evidence="2">
    <name type="scientific">bioreactor metagenome</name>
    <dbReference type="NCBI Taxonomy" id="1076179"/>
    <lineage>
        <taxon>unclassified sequences</taxon>
        <taxon>metagenomes</taxon>
        <taxon>ecological metagenomes</taxon>
    </lineage>
</organism>
<protein>
    <submittedName>
        <fullName evidence="2">Uncharacterized protein</fullName>
    </submittedName>
</protein>
<feature type="region of interest" description="Disordered" evidence="1">
    <location>
        <begin position="419"/>
        <end position="442"/>
    </location>
</feature>
<accession>A0A645ABF5</accession>
<dbReference type="AlphaFoldDB" id="A0A645ABF5"/>
<sequence>MFQPSVMRPPIIAGAGYYWDHFNATAPDAKVARRKFSRSRRQIIDGGDAVCRVPPSLGSTSLSARLFKLEQPEVFFADVELEVAAREQVFLRYLASGVGDLLAVEVCSALFDLLLRVALGVAGSAEDQEVGDAVRFGEVRLGAGYFRREGLKDVRLRLFDLRFAEEDGARVKHALRGLLAVYAAGHLPGKLFLGFAKVGSLVMLLEQRLYLVKFAEGEEPVELFKVLVIDVYPELVEFVDARALRREVDRAALRLAELLPLRVEKQGEGDAVALAAGFFAREVHARDDVHLLVVAAHLQGAAVFVVEVVVVKGLKQYIRKLRVGDRFVRVEHAAAHIFAVDEETDRKVFSGIAQELDVVFIFEPIVVVDEQGAVISAFEIKEMLELFRDAGNIVEYLLLGEQVSLGALPRGVADAPRAAAGDGYRPVPQALEPREPHDGDEVPDVEAVGARVEADIARHHIFHEVLFKLFIMAAPLDETAFPQNLKCVRIHKKTSRV</sequence>
<proteinExistence type="predicted"/>
<name>A0A645ABF5_9ZZZZ</name>
<evidence type="ECO:0000313" key="2">
    <source>
        <dbReference type="EMBL" id="MPM50520.1"/>
    </source>
</evidence>
<reference evidence="2" key="1">
    <citation type="submission" date="2019-08" db="EMBL/GenBank/DDBJ databases">
        <authorList>
            <person name="Kucharzyk K."/>
            <person name="Murdoch R.W."/>
            <person name="Higgins S."/>
            <person name="Loffler F."/>
        </authorList>
    </citation>
    <scope>NUCLEOTIDE SEQUENCE</scope>
</reference>
<gene>
    <name evidence="2" type="ORF">SDC9_97262</name>
</gene>
<comment type="caution">
    <text evidence="2">The sequence shown here is derived from an EMBL/GenBank/DDBJ whole genome shotgun (WGS) entry which is preliminary data.</text>
</comment>
<evidence type="ECO:0000256" key="1">
    <source>
        <dbReference type="SAM" id="MobiDB-lite"/>
    </source>
</evidence>